<evidence type="ECO:0000313" key="4">
    <source>
        <dbReference type="EMBL" id="HGS04698.1"/>
    </source>
</evidence>
<accession>A0A7V4G794</accession>
<feature type="signal peptide" evidence="3">
    <location>
        <begin position="1"/>
        <end position="22"/>
    </location>
</feature>
<sequence length="169" mass="17917">MFRLVLAALPVLQGLLTAGVLAHGVEGRQEGGGVVVAATYQGGEAMSYARVSVYAPEGDTPFQTGHTDRNGRFAFAPDRSGRWRLVISDEMGHRLNFEVAVEDRHLSGGQAQPTPPAPGPAGKAWFGVSLIFFGAAAFLFWQARRQAGRCRSSGGSPQGHPRAEAKGSK</sequence>
<gene>
    <name evidence="4" type="ORF">ENT08_03005</name>
</gene>
<keyword evidence="4" id="KW-0378">Hydrolase</keyword>
<protein>
    <submittedName>
        <fullName evidence="4">Carboxypeptidase regulatory-like domain-containing protein</fullName>
    </submittedName>
</protein>
<feature type="transmembrane region" description="Helical" evidence="2">
    <location>
        <begin position="124"/>
        <end position="141"/>
    </location>
</feature>
<evidence type="ECO:0000256" key="1">
    <source>
        <dbReference type="SAM" id="MobiDB-lite"/>
    </source>
</evidence>
<dbReference type="EMBL" id="DSXI01000172">
    <property type="protein sequence ID" value="HGS04698.1"/>
    <property type="molecule type" value="Genomic_DNA"/>
</dbReference>
<keyword evidence="4" id="KW-0121">Carboxypeptidase</keyword>
<proteinExistence type="predicted"/>
<dbReference type="SUPFAM" id="SSF49478">
    <property type="entry name" value="Cna protein B-type domain"/>
    <property type="match status" value="1"/>
</dbReference>
<keyword evidence="2" id="KW-1133">Transmembrane helix</keyword>
<keyword evidence="4" id="KW-0645">Protease</keyword>
<evidence type="ECO:0000256" key="3">
    <source>
        <dbReference type="SAM" id="SignalP"/>
    </source>
</evidence>
<dbReference type="GO" id="GO:0004180">
    <property type="term" value="F:carboxypeptidase activity"/>
    <property type="evidence" value="ECO:0007669"/>
    <property type="project" value="UniProtKB-KW"/>
</dbReference>
<name>A0A7V4G794_9BACT</name>
<organism evidence="4">
    <name type="scientific">Desulfobacca acetoxidans</name>
    <dbReference type="NCBI Taxonomy" id="60893"/>
    <lineage>
        <taxon>Bacteria</taxon>
        <taxon>Pseudomonadati</taxon>
        <taxon>Thermodesulfobacteriota</taxon>
        <taxon>Desulfobaccia</taxon>
        <taxon>Desulfobaccales</taxon>
        <taxon>Desulfobaccaceae</taxon>
        <taxon>Desulfobacca</taxon>
    </lineage>
</organism>
<keyword evidence="2" id="KW-0812">Transmembrane</keyword>
<keyword evidence="3" id="KW-0732">Signal</keyword>
<dbReference type="AlphaFoldDB" id="A0A7V4G794"/>
<evidence type="ECO:0000256" key="2">
    <source>
        <dbReference type="SAM" id="Phobius"/>
    </source>
</evidence>
<keyword evidence="2" id="KW-0472">Membrane</keyword>
<feature type="region of interest" description="Disordered" evidence="1">
    <location>
        <begin position="149"/>
        <end position="169"/>
    </location>
</feature>
<comment type="caution">
    <text evidence="4">The sequence shown here is derived from an EMBL/GenBank/DDBJ whole genome shotgun (WGS) entry which is preliminary data.</text>
</comment>
<feature type="chain" id="PRO_5031128077" evidence="3">
    <location>
        <begin position="23"/>
        <end position="169"/>
    </location>
</feature>
<reference evidence="4" key="1">
    <citation type="journal article" date="2020" name="mSystems">
        <title>Genome- and Community-Level Interaction Insights into Carbon Utilization and Element Cycling Functions of Hydrothermarchaeota in Hydrothermal Sediment.</title>
        <authorList>
            <person name="Zhou Z."/>
            <person name="Liu Y."/>
            <person name="Xu W."/>
            <person name="Pan J."/>
            <person name="Luo Z.H."/>
            <person name="Li M."/>
        </authorList>
    </citation>
    <scope>NUCLEOTIDE SEQUENCE [LARGE SCALE GENOMIC DNA]</scope>
    <source>
        <strain evidence="4">SpSt-548</strain>
    </source>
</reference>